<dbReference type="EMBL" id="ACKU01000004">
    <property type="protein sequence ID" value="EER75598.1"/>
    <property type="molecule type" value="Genomic_DNA"/>
</dbReference>
<evidence type="ECO:0000313" key="1">
    <source>
        <dbReference type="EMBL" id="EER75598.1"/>
    </source>
</evidence>
<organism evidence="1 2">
    <name type="scientific">Weissella paramesenteroides ATCC 33313</name>
    <dbReference type="NCBI Taxonomy" id="585506"/>
    <lineage>
        <taxon>Bacteria</taxon>
        <taxon>Bacillati</taxon>
        <taxon>Bacillota</taxon>
        <taxon>Bacilli</taxon>
        <taxon>Lactobacillales</taxon>
        <taxon>Lactobacillaceae</taxon>
        <taxon>Weissella</taxon>
    </lineage>
</organism>
<dbReference type="AlphaFoldDB" id="C5R814"/>
<proteinExistence type="predicted"/>
<dbReference type="HOGENOM" id="CLU_2637142_0_0_9"/>
<dbReference type="STRING" id="585506.HMPREF0877_0109"/>
<dbReference type="Proteomes" id="UP000004528">
    <property type="component" value="Unassembled WGS sequence"/>
</dbReference>
<keyword evidence="2" id="KW-1185">Reference proteome</keyword>
<sequence>MTESKEIYINDTKVSLFENYGYVAIDMANLLFPETVISMLHNNFIIDFNDYRDYGVDTGYKLLVPEGKYKLNGSVIL</sequence>
<protein>
    <submittedName>
        <fullName evidence="1">Uncharacterized protein</fullName>
    </submittedName>
</protein>
<comment type="caution">
    <text evidence="1">The sequence shown here is derived from an EMBL/GenBank/DDBJ whole genome shotgun (WGS) entry which is preliminary data.</text>
</comment>
<name>C5R814_WEIPA</name>
<reference evidence="1 2" key="1">
    <citation type="submission" date="2009-04" db="EMBL/GenBank/DDBJ databases">
        <authorList>
            <person name="Qin X."/>
            <person name="Bachman B."/>
            <person name="Battles P."/>
            <person name="Bell A."/>
            <person name="Bess C."/>
            <person name="Bickham C."/>
            <person name="Chaboub L."/>
            <person name="Chen D."/>
            <person name="Coyle M."/>
            <person name="Deiros D.R."/>
            <person name="Dinh H."/>
            <person name="Forbes L."/>
            <person name="Fowler G."/>
            <person name="Francisco L."/>
            <person name="Fu Q."/>
            <person name="Gubbala S."/>
            <person name="Hale W."/>
            <person name="Han Y."/>
            <person name="Hemphill L."/>
            <person name="Highlander S.K."/>
            <person name="Hirani K."/>
            <person name="Hogues M."/>
            <person name="Jackson L."/>
            <person name="Jakkamsetti A."/>
            <person name="Javaid M."/>
            <person name="Jiang H."/>
            <person name="Korchina V."/>
            <person name="Kovar C."/>
            <person name="Lara F."/>
            <person name="Lee S."/>
            <person name="Mata R."/>
            <person name="Mathew T."/>
            <person name="Moen C."/>
            <person name="Morales K."/>
            <person name="Munidasa M."/>
            <person name="Nazareth L."/>
            <person name="Ngo R."/>
            <person name="Nguyen L."/>
            <person name="Okwuonu G."/>
            <person name="Ongeri F."/>
            <person name="Patil S."/>
            <person name="Petrosino J."/>
            <person name="Pham C."/>
            <person name="Pham P."/>
            <person name="Pu L.-L."/>
            <person name="Puazo M."/>
            <person name="Raj R."/>
            <person name="Reid J."/>
            <person name="Rouhana J."/>
            <person name="Saada N."/>
            <person name="Shang Y."/>
            <person name="Simmons D."/>
            <person name="Thornton R."/>
            <person name="Warren J."/>
            <person name="Weissenberger G."/>
            <person name="Zhang J."/>
            <person name="Zhang L."/>
            <person name="Zhou C."/>
            <person name="Zhu D."/>
            <person name="Muzny D."/>
            <person name="Worley K."/>
            <person name="Gibbs R."/>
        </authorList>
    </citation>
    <scope>NUCLEOTIDE SEQUENCE [LARGE SCALE GENOMIC DNA]</scope>
    <source>
        <strain evidence="1 2">ATCC 33313</strain>
    </source>
</reference>
<gene>
    <name evidence="1" type="ORF">HMPREF0877_0109</name>
</gene>
<accession>C5R814</accession>
<evidence type="ECO:0000313" key="2">
    <source>
        <dbReference type="Proteomes" id="UP000004528"/>
    </source>
</evidence>